<evidence type="ECO:0000256" key="3">
    <source>
        <dbReference type="SAM" id="SignalP"/>
    </source>
</evidence>
<dbReference type="Pfam" id="PF13432">
    <property type="entry name" value="TPR_16"/>
    <property type="match status" value="1"/>
</dbReference>
<name>A0A2S1SL85_9FLAO</name>
<dbReference type="KEGG" id="fpal:HYN49_02970"/>
<sequence length="250" mass="28825">MKKILTYALILIGFAVQAQQKEKDFSLPSGNEQLKKKKYAEAEADYRISKSRYTKNKTAATYNLGNSIYLQDQPEEAALAYQKVIKESKSREEKHKAYHNLGNIHMKQKNYEAAVDDYKNALINDPADEYSRYNYALAKSLLKKNPPKKDGKDKKKDENKKDQQKKQDQQKKDQDKGEDKKDPNKEGQDKPQPKEGENDPKGQPKPKEGGISKQRLQNLLEAVNNEEKKVQQKVNTKKLKGKPVQTEKDW</sequence>
<feature type="signal peptide" evidence="3">
    <location>
        <begin position="1"/>
        <end position="18"/>
    </location>
</feature>
<dbReference type="InterPro" id="IPR011990">
    <property type="entry name" value="TPR-like_helical_dom_sf"/>
</dbReference>
<dbReference type="AlphaFoldDB" id="A0A2S1SL85"/>
<evidence type="ECO:0000313" key="4">
    <source>
        <dbReference type="EMBL" id="AWI27159.1"/>
    </source>
</evidence>
<dbReference type="RefSeq" id="WP_108904927.1">
    <property type="nucleotide sequence ID" value="NZ_CP029187.1"/>
</dbReference>
<feature type="region of interest" description="Disordered" evidence="2">
    <location>
        <begin position="139"/>
        <end position="250"/>
    </location>
</feature>
<dbReference type="PROSITE" id="PS50005">
    <property type="entry name" value="TPR"/>
    <property type="match status" value="1"/>
</dbReference>
<dbReference type="PROSITE" id="PS50293">
    <property type="entry name" value="TPR_REGION"/>
    <property type="match status" value="1"/>
</dbReference>
<feature type="chain" id="PRO_5015578904" evidence="3">
    <location>
        <begin position="19"/>
        <end position="250"/>
    </location>
</feature>
<evidence type="ECO:0000256" key="2">
    <source>
        <dbReference type="SAM" id="MobiDB-lite"/>
    </source>
</evidence>
<dbReference type="Pfam" id="PF00515">
    <property type="entry name" value="TPR_1"/>
    <property type="match status" value="1"/>
</dbReference>
<dbReference type="EMBL" id="CP029187">
    <property type="protein sequence ID" value="AWI27159.1"/>
    <property type="molecule type" value="Genomic_DNA"/>
</dbReference>
<protein>
    <submittedName>
        <fullName evidence="4">BatC protein</fullName>
    </submittedName>
</protein>
<keyword evidence="3" id="KW-0732">Signal</keyword>
<reference evidence="4 5" key="1">
    <citation type="submission" date="2018-05" db="EMBL/GenBank/DDBJ databases">
        <title>Genome sequencing of Flavobacterium sp. HYN0049.</title>
        <authorList>
            <person name="Yi H."/>
            <person name="Baek C."/>
        </authorList>
    </citation>
    <scope>NUCLEOTIDE SEQUENCE [LARGE SCALE GENOMIC DNA]</scope>
    <source>
        <strain evidence="4 5">HYN0049</strain>
    </source>
</reference>
<dbReference type="InterPro" id="IPR019734">
    <property type="entry name" value="TPR_rpt"/>
</dbReference>
<gene>
    <name evidence="4" type="ORF">HYN49_02970</name>
</gene>
<keyword evidence="5" id="KW-1185">Reference proteome</keyword>
<dbReference type="Gene3D" id="1.25.40.10">
    <property type="entry name" value="Tetratricopeptide repeat domain"/>
    <property type="match status" value="1"/>
</dbReference>
<accession>A0A2S1SL85</accession>
<keyword evidence="1" id="KW-0802">TPR repeat</keyword>
<evidence type="ECO:0000256" key="1">
    <source>
        <dbReference type="PROSITE-ProRule" id="PRU00339"/>
    </source>
</evidence>
<dbReference type="Proteomes" id="UP000244937">
    <property type="component" value="Chromosome"/>
</dbReference>
<dbReference type="OrthoDB" id="1525165at2"/>
<proteinExistence type="predicted"/>
<feature type="repeat" description="TPR" evidence="1">
    <location>
        <begin position="95"/>
        <end position="128"/>
    </location>
</feature>
<feature type="compositionally biased region" description="Basic and acidic residues" evidence="2">
    <location>
        <begin position="147"/>
        <end position="210"/>
    </location>
</feature>
<dbReference type="SUPFAM" id="SSF48452">
    <property type="entry name" value="TPR-like"/>
    <property type="match status" value="1"/>
</dbReference>
<evidence type="ECO:0000313" key="5">
    <source>
        <dbReference type="Proteomes" id="UP000244937"/>
    </source>
</evidence>
<organism evidence="4 5">
    <name type="scientific">Flavobacterium pallidum</name>
    <dbReference type="NCBI Taxonomy" id="2172098"/>
    <lineage>
        <taxon>Bacteria</taxon>
        <taxon>Pseudomonadati</taxon>
        <taxon>Bacteroidota</taxon>
        <taxon>Flavobacteriia</taxon>
        <taxon>Flavobacteriales</taxon>
        <taxon>Flavobacteriaceae</taxon>
        <taxon>Flavobacterium</taxon>
    </lineage>
</organism>
<dbReference type="SMART" id="SM00028">
    <property type="entry name" value="TPR"/>
    <property type="match status" value="2"/>
</dbReference>